<dbReference type="EMBL" id="MGAF01000022">
    <property type="protein sequence ID" value="OGK41148.1"/>
    <property type="molecule type" value="Genomic_DNA"/>
</dbReference>
<organism evidence="3 4">
    <name type="scientific">Candidatus Roizmanbacteria bacterium RIFCSPLOWO2_01_FULL_35_13</name>
    <dbReference type="NCBI Taxonomy" id="1802055"/>
    <lineage>
        <taxon>Bacteria</taxon>
        <taxon>Candidatus Roizmaniibacteriota</taxon>
    </lineage>
</organism>
<reference evidence="3 4" key="1">
    <citation type="journal article" date="2016" name="Nat. Commun.">
        <title>Thousands of microbial genomes shed light on interconnected biogeochemical processes in an aquifer system.</title>
        <authorList>
            <person name="Anantharaman K."/>
            <person name="Brown C.T."/>
            <person name="Hug L.A."/>
            <person name="Sharon I."/>
            <person name="Castelle C.J."/>
            <person name="Probst A.J."/>
            <person name="Thomas B.C."/>
            <person name="Singh A."/>
            <person name="Wilkins M.J."/>
            <person name="Karaoz U."/>
            <person name="Brodie E.L."/>
            <person name="Williams K.H."/>
            <person name="Hubbard S.S."/>
            <person name="Banfield J.F."/>
        </authorList>
    </citation>
    <scope>NUCLEOTIDE SEQUENCE [LARGE SCALE GENOMIC DNA]</scope>
</reference>
<dbReference type="Pfam" id="PF13439">
    <property type="entry name" value="Glyco_transf_4"/>
    <property type="match status" value="1"/>
</dbReference>
<feature type="domain" description="Glycosyl transferase family 1" evidence="1">
    <location>
        <begin position="221"/>
        <end position="379"/>
    </location>
</feature>
<evidence type="ECO:0000259" key="1">
    <source>
        <dbReference type="Pfam" id="PF00534"/>
    </source>
</evidence>
<sequence length="416" mass="48789">MNIIIISPEFPPKTNWGGIATFNKNLAKLLSSLDNKVHVITFDGEGANEILDHQDNISIHYVRFKTNYKLINFLYYRFPFGVIRFAMKKYLPSLLFAFDWNIFALFLFRKLHKKYSFKLIFSPTYHIPSLLISSIYSNIPTVLHVQGPQEELNQFERVNLDTKIKSWLENQYMIKFSKKIVACSKYLHKKISKRIPQIRHKFVYIHNFIDTKEYLNSQKQDINNLVFLGRLEYRKGVDLLIEAFVKLTKKNKELKLWLIGEEGGYFPVGGKLLSFNDWFNLLKIKDEIKNNIYFFNRIDHRNLLIKLLTMLKGIAVFPSRYEPFGFVNIEAMAIGYIAISSYRGAATEIINDKVDGFIIYPNLKSVYSTIKKILDFSELEINRISNEAKLKVKSKFDILKVKKDFSKIINEVIKKT</sequence>
<protein>
    <recommendedName>
        <fullName evidence="5">Glycosyl transferase family 1 domain-containing protein</fullName>
    </recommendedName>
</protein>
<dbReference type="GO" id="GO:0016757">
    <property type="term" value="F:glycosyltransferase activity"/>
    <property type="evidence" value="ECO:0007669"/>
    <property type="project" value="InterPro"/>
</dbReference>
<dbReference type="Pfam" id="PF00534">
    <property type="entry name" value="Glycos_transf_1"/>
    <property type="match status" value="1"/>
</dbReference>
<gene>
    <name evidence="3" type="ORF">A3A74_02285</name>
</gene>
<evidence type="ECO:0000259" key="2">
    <source>
        <dbReference type="Pfam" id="PF13439"/>
    </source>
</evidence>
<accession>A0A1F7ICQ9</accession>
<feature type="domain" description="Glycosyltransferase subfamily 4-like N-terminal" evidence="2">
    <location>
        <begin position="16"/>
        <end position="212"/>
    </location>
</feature>
<dbReference type="Proteomes" id="UP000179270">
    <property type="component" value="Unassembled WGS sequence"/>
</dbReference>
<name>A0A1F7ICQ9_9BACT</name>
<dbReference type="PANTHER" id="PTHR12526">
    <property type="entry name" value="GLYCOSYLTRANSFERASE"/>
    <property type="match status" value="1"/>
</dbReference>
<dbReference type="PANTHER" id="PTHR12526:SF584">
    <property type="entry name" value="GLYCOSYLTRANSFERASE"/>
    <property type="match status" value="1"/>
</dbReference>
<evidence type="ECO:0000313" key="3">
    <source>
        <dbReference type="EMBL" id="OGK41148.1"/>
    </source>
</evidence>
<dbReference type="CDD" id="cd03801">
    <property type="entry name" value="GT4_PimA-like"/>
    <property type="match status" value="1"/>
</dbReference>
<proteinExistence type="predicted"/>
<dbReference type="InterPro" id="IPR001296">
    <property type="entry name" value="Glyco_trans_1"/>
</dbReference>
<dbReference type="InterPro" id="IPR028098">
    <property type="entry name" value="Glyco_trans_4-like_N"/>
</dbReference>
<dbReference type="SUPFAM" id="SSF53756">
    <property type="entry name" value="UDP-Glycosyltransferase/glycogen phosphorylase"/>
    <property type="match status" value="1"/>
</dbReference>
<dbReference type="STRING" id="1802055.A3A74_02285"/>
<dbReference type="AlphaFoldDB" id="A0A1F7ICQ9"/>
<evidence type="ECO:0000313" key="4">
    <source>
        <dbReference type="Proteomes" id="UP000179270"/>
    </source>
</evidence>
<comment type="caution">
    <text evidence="3">The sequence shown here is derived from an EMBL/GenBank/DDBJ whole genome shotgun (WGS) entry which is preliminary data.</text>
</comment>
<dbReference type="Gene3D" id="3.40.50.2000">
    <property type="entry name" value="Glycogen Phosphorylase B"/>
    <property type="match status" value="2"/>
</dbReference>
<evidence type="ECO:0008006" key="5">
    <source>
        <dbReference type="Google" id="ProtNLM"/>
    </source>
</evidence>